<protein>
    <submittedName>
        <fullName evidence="2">Uncharacterized protein</fullName>
    </submittedName>
</protein>
<dbReference type="EMBL" id="MDDC01000015">
    <property type="protein sequence ID" value="OIQ58481.1"/>
    <property type="molecule type" value="Genomic_DNA"/>
</dbReference>
<dbReference type="AlphaFoldDB" id="A0A1J5NHF3"/>
<evidence type="ECO:0000313" key="3">
    <source>
        <dbReference type="Proteomes" id="UP000182811"/>
    </source>
</evidence>
<evidence type="ECO:0000313" key="2">
    <source>
        <dbReference type="EMBL" id="OIQ58481.1"/>
    </source>
</evidence>
<name>A0A1J5NHF3_NEOTH</name>
<accession>A0A1J5NHF3</accession>
<feature type="region of interest" description="Disordered" evidence="1">
    <location>
        <begin position="21"/>
        <end position="41"/>
    </location>
</feature>
<reference evidence="2 3" key="1">
    <citation type="submission" date="2016-08" db="EMBL/GenBank/DDBJ databases">
        <title>Genome-based comparison of Moorella thermoacetic strains.</title>
        <authorList>
            <person name="Poehlein A."/>
            <person name="Bengelsdorf F.R."/>
            <person name="Esser C."/>
            <person name="Duerre P."/>
            <person name="Daniel R."/>
        </authorList>
    </citation>
    <scope>NUCLEOTIDE SEQUENCE [LARGE SCALE GENOMIC DNA]</scope>
    <source>
        <strain evidence="2 3">DSM 21394</strain>
    </source>
</reference>
<proteinExistence type="predicted"/>
<comment type="caution">
    <text evidence="2">The sequence shown here is derived from an EMBL/GenBank/DDBJ whole genome shotgun (WGS) entry which is preliminary data.</text>
</comment>
<organism evidence="2 3">
    <name type="scientific">Neomoorella thermoacetica</name>
    <name type="common">Clostridium thermoaceticum</name>
    <dbReference type="NCBI Taxonomy" id="1525"/>
    <lineage>
        <taxon>Bacteria</taxon>
        <taxon>Bacillati</taxon>
        <taxon>Bacillota</taxon>
        <taxon>Clostridia</taxon>
        <taxon>Neomoorellales</taxon>
        <taxon>Neomoorellaceae</taxon>
        <taxon>Neomoorella</taxon>
    </lineage>
</organism>
<evidence type="ECO:0000256" key="1">
    <source>
        <dbReference type="SAM" id="MobiDB-lite"/>
    </source>
</evidence>
<dbReference type="Proteomes" id="UP000182811">
    <property type="component" value="Unassembled WGS sequence"/>
</dbReference>
<gene>
    <name evidence="2" type="ORF">MOTE_20030</name>
</gene>
<sequence length="41" mass="4207">MTFRSLRTELLVDEGLAGGLNRKLGSPGQNGPASFAGGLAF</sequence>